<dbReference type="InterPro" id="IPR032675">
    <property type="entry name" value="LRR_dom_sf"/>
</dbReference>
<dbReference type="PANTHER" id="PTHR48051:SF1">
    <property type="entry name" value="RAS SUPPRESSOR PROTEIN 1"/>
    <property type="match status" value="1"/>
</dbReference>
<dbReference type="InterPro" id="IPR015315">
    <property type="entry name" value="DUF1963"/>
</dbReference>
<dbReference type="InterPro" id="IPR001611">
    <property type="entry name" value="Leu-rich_rpt"/>
</dbReference>
<keyword evidence="1" id="KW-0433">Leucine-rich repeat</keyword>
<sequence>MLKENFGKLVISEEEREFLIELEEKLPGEKHINNWDYRIKNNKIVKLDLSNKSLGIIPESIDNLSSLRRLNLNFNNLEFLPESICNIQSLMELYLLENKLISIPEQFGLLRNLKTLDLGFNQLRELPESIGRLRRLRHLLLTCNYLEKIPQSIGTFKQIQILDLSGNNITFFPLSKSDKAVEALDLSDTPLFNQNFNYQDILLITRLKRNRIMIHNSYETQVIFLDNWIETIEKKMEKKQEREGIWKEKLSVILGSYNLYDYDEEIIDAVKYRFCINRHYIRHGNDIEIGKSKFGGNPDVPENFEWPYWEGRPLSFLMQLNLEDFNIFTQNPFPVRRGFLYFFYDFEQGAGNNDFPNNREEWRVIYQEEKKSDLVRKPNPSIDRKYTYPTCLISLYPDIHLPAYPWHIFPDYSLKKIKEIEIDYSEFYRGTFDCDIQRFISENNLNHFGRHSIGSILSTHSLFGYPDQIQELCIMRGWRQLLQLGTDNIMRWKWGGGGYIHYMIKEEDFRKNNYNNIWLRIDCF</sequence>
<dbReference type="PANTHER" id="PTHR48051">
    <property type="match status" value="1"/>
</dbReference>
<comment type="caution">
    <text evidence="3">The sequence shown here is derived from an EMBL/GenBank/DDBJ whole genome shotgun (WGS) entry which is preliminary data.</text>
</comment>
<dbReference type="Pfam" id="PF13855">
    <property type="entry name" value="LRR_8"/>
    <property type="match status" value="1"/>
</dbReference>
<evidence type="ECO:0000256" key="2">
    <source>
        <dbReference type="ARBA" id="ARBA00022737"/>
    </source>
</evidence>
<protein>
    <submittedName>
        <fullName evidence="3">Uncharacterized protein</fullName>
    </submittedName>
</protein>
<dbReference type="GO" id="GO:0005737">
    <property type="term" value="C:cytoplasm"/>
    <property type="evidence" value="ECO:0007669"/>
    <property type="project" value="TreeGrafter"/>
</dbReference>
<dbReference type="InterPro" id="IPR050216">
    <property type="entry name" value="LRR_domain-containing"/>
</dbReference>
<dbReference type="Gene3D" id="3.80.10.10">
    <property type="entry name" value="Ribonuclease Inhibitor"/>
    <property type="match status" value="1"/>
</dbReference>
<organism evidence="3">
    <name type="scientific">marine sediment metagenome</name>
    <dbReference type="NCBI Taxonomy" id="412755"/>
    <lineage>
        <taxon>unclassified sequences</taxon>
        <taxon>metagenomes</taxon>
        <taxon>ecological metagenomes</taxon>
    </lineage>
</organism>
<dbReference type="SMART" id="SM00369">
    <property type="entry name" value="LRR_TYP"/>
    <property type="match status" value="3"/>
</dbReference>
<name>A0A0F9D7A3_9ZZZZ</name>
<dbReference type="AlphaFoldDB" id="A0A0F9D7A3"/>
<dbReference type="PROSITE" id="PS51450">
    <property type="entry name" value="LRR"/>
    <property type="match status" value="1"/>
</dbReference>
<dbReference type="Gene3D" id="2.30.320.10">
    <property type="entry name" value="YwqG-like"/>
    <property type="match status" value="1"/>
</dbReference>
<gene>
    <name evidence="3" type="ORF">LCGC14_2314380</name>
</gene>
<dbReference type="SUPFAM" id="SSF103032">
    <property type="entry name" value="Hypothetical protein YwqG"/>
    <property type="match status" value="1"/>
</dbReference>
<keyword evidence="2" id="KW-0677">Repeat</keyword>
<dbReference type="Pfam" id="PF09234">
    <property type="entry name" value="DUF1963"/>
    <property type="match status" value="1"/>
</dbReference>
<dbReference type="SUPFAM" id="SSF52058">
    <property type="entry name" value="L domain-like"/>
    <property type="match status" value="1"/>
</dbReference>
<dbReference type="Pfam" id="PF00560">
    <property type="entry name" value="LRR_1"/>
    <property type="match status" value="1"/>
</dbReference>
<reference evidence="3" key="1">
    <citation type="journal article" date="2015" name="Nature">
        <title>Complex archaea that bridge the gap between prokaryotes and eukaryotes.</title>
        <authorList>
            <person name="Spang A."/>
            <person name="Saw J.H."/>
            <person name="Jorgensen S.L."/>
            <person name="Zaremba-Niedzwiedzka K."/>
            <person name="Martijn J."/>
            <person name="Lind A.E."/>
            <person name="van Eijk R."/>
            <person name="Schleper C."/>
            <person name="Guy L."/>
            <person name="Ettema T.J."/>
        </authorList>
    </citation>
    <scope>NUCLEOTIDE SEQUENCE</scope>
</reference>
<dbReference type="InterPro" id="IPR003591">
    <property type="entry name" value="Leu-rich_rpt_typical-subtyp"/>
</dbReference>
<evidence type="ECO:0000256" key="1">
    <source>
        <dbReference type="ARBA" id="ARBA00022614"/>
    </source>
</evidence>
<proteinExistence type="predicted"/>
<dbReference type="InterPro" id="IPR035948">
    <property type="entry name" value="YwqG-like_sf"/>
</dbReference>
<evidence type="ECO:0000313" key="3">
    <source>
        <dbReference type="EMBL" id="KKL49551.1"/>
    </source>
</evidence>
<dbReference type="SMART" id="SM00364">
    <property type="entry name" value="LRR_BAC"/>
    <property type="match status" value="3"/>
</dbReference>
<accession>A0A0F9D7A3</accession>
<dbReference type="EMBL" id="LAZR01032919">
    <property type="protein sequence ID" value="KKL49551.1"/>
    <property type="molecule type" value="Genomic_DNA"/>
</dbReference>